<dbReference type="AlphaFoldDB" id="A0A0G1YDC2"/>
<dbReference type="EMBL" id="LCRX01000017">
    <property type="protein sequence ID" value="KKW41508.1"/>
    <property type="molecule type" value="Genomic_DNA"/>
</dbReference>
<reference evidence="1 2" key="1">
    <citation type="journal article" date="2015" name="Nature">
        <title>rRNA introns, odd ribosomes, and small enigmatic genomes across a large radiation of phyla.</title>
        <authorList>
            <person name="Brown C.T."/>
            <person name="Hug L.A."/>
            <person name="Thomas B.C."/>
            <person name="Sharon I."/>
            <person name="Castelle C.J."/>
            <person name="Singh A."/>
            <person name="Wilkins M.J."/>
            <person name="Williams K.H."/>
            <person name="Banfield J.F."/>
        </authorList>
    </citation>
    <scope>NUCLEOTIDE SEQUENCE [LARGE SCALE GENOMIC DNA]</scope>
</reference>
<accession>A0A0G1YDC2</accession>
<evidence type="ECO:0000313" key="1">
    <source>
        <dbReference type="EMBL" id="KKW41508.1"/>
    </source>
</evidence>
<gene>
    <name evidence="1" type="ORF">UY92_C0017G0011</name>
</gene>
<dbReference type="Proteomes" id="UP000033870">
    <property type="component" value="Unassembled WGS sequence"/>
</dbReference>
<sequence>MRIDLKTLKHLPVETVSGTSLGHIYDFELEVEAQLIAQYRVRSSLLRQTAYLVSRGQVVAITDTKMIVDDAVAKAPAKIVPEKSPPGVEPVPMRKTF</sequence>
<protein>
    <recommendedName>
        <fullName evidence="3">PRC-barrel domain-containing protein</fullName>
    </recommendedName>
</protein>
<proteinExistence type="predicted"/>
<evidence type="ECO:0008006" key="3">
    <source>
        <dbReference type="Google" id="ProtNLM"/>
    </source>
</evidence>
<dbReference type="STRING" id="1619044.UY92_C0017G0011"/>
<name>A0A0G1YDC2_9BACT</name>
<organism evidence="1 2">
    <name type="scientific">Candidatus Magasanikbacteria bacterium GW2011_GWA2_56_11</name>
    <dbReference type="NCBI Taxonomy" id="1619044"/>
    <lineage>
        <taxon>Bacteria</taxon>
        <taxon>Candidatus Magasanikiibacteriota</taxon>
    </lineage>
</organism>
<comment type="caution">
    <text evidence="1">The sequence shown here is derived from an EMBL/GenBank/DDBJ whole genome shotgun (WGS) entry which is preliminary data.</text>
</comment>
<dbReference type="InterPro" id="IPR011033">
    <property type="entry name" value="PRC_barrel-like_sf"/>
</dbReference>
<evidence type="ECO:0000313" key="2">
    <source>
        <dbReference type="Proteomes" id="UP000033870"/>
    </source>
</evidence>
<dbReference type="SUPFAM" id="SSF50346">
    <property type="entry name" value="PRC-barrel domain"/>
    <property type="match status" value="1"/>
</dbReference>